<dbReference type="GO" id="GO:0006139">
    <property type="term" value="P:nucleobase-containing compound metabolic process"/>
    <property type="evidence" value="ECO:0007669"/>
    <property type="project" value="InterPro"/>
</dbReference>
<proteinExistence type="predicted"/>
<feature type="compositionally biased region" description="Basic residues" evidence="1">
    <location>
        <begin position="15"/>
        <end position="25"/>
    </location>
</feature>
<dbReference type="eggNOG" id="KOG2207">
    <property type="taxonomic scope" value="Eukaryota"/>
</dbReference>
<dbReference type="SMART" id="SM00474">
    <property type="entry name" value="35EXOc"/>
    <property type="match status" value="1"/>
</dbReference>
<evidence type="ECO:0000259" key="2">
    <source>
        <dbReference type="SMART" id="SM00474"/>
    </source>
</evidence>
<dbReference type="EMBL" id="CP000583">
    <property type="protein sequence ID" value="ABO95319.1"/>
    <property type="molecule type" value="Genomic_DNA"/>
</dbReference>
<organism evidence="3 4">
    <name type="scientific">Ostreococcus lucimarinus (strain CCE9901)</name>
    <dbReference type="NCBI Taxonomy" id="436017"/>
    <lineage>
        <taxon>Eukaryota</taxon>
        <taxon>Viridiplantae</taxon>
        <taxon>Chlorophyta</taxon>
        <taxon>Mamiellophyceae</taxon>
        <taxon>Mamiellales</taxon>
        <taxon>Bathycoccaceae</taxon>
        <taxon>Ostreococcus</taxon>
    </lineage>
</organism>
<evidence type="ECO:0000313" key="3">
    <source>
        <dbReference type="EMBL" id="ABO95319.1"/>
    </source>
</evidence>
<dbReference type="GO" id="GO:0003676">
    <property type="term" value="F:nucleic acid binding"/>
    <property type="evidence" value="ECO:0007669"/>
    <property type="project" value="InterPro"/>
</dbReference>
<accession>A4RUV5</accession>
<dbReference type="Gene3D" id="3.30.420.10">
    <property type="entry name" value="Ribonuclease H-like superfamily/Ribonuclease H"/>
    <property type="match status" value="1"/>
</dbReference>
<dbReference type="GeneID" id="5001093"/>
<dbReference type="InterPro" id="IPR002562">
    <property type="entry name" value="3'-5'_exonuclease_dom"/>
</dbReference>
<dbReference type="STRING" id="436017.A4RUV5"/>
<protein>
    <recommendedName>
        <fullName evidence="2">3'-5' exonuclease domain-containing protein</fullName>
    </recommendedName>
</protein>
<dbReference type="PANTHER" id="PTHR47765:SF2">
    <property type="entry name" value="EXONUCLEASE MUT-7 HOMOLOG"/>
    <property type="match status" value="1"/>
</dbReference>
<sequence length="497" mass="54166">MRVTAARASPFTAHARQRQSPKSSRRAQSIRANAVIPSAPTTAPNAKKNDRYTPLPNVPEDRVYWVDDVDGLKRATEVVLALAAAGTDENETSTSVRTPPCLGLDAEWRPGDNTPVALLQIATREEVFLIDLLATAPRSAGESLNVATDELLKAVLWSEGVYKLGFSFAYDVKRMKASYSHLSVWEEKSRNLVDVKQLAYAAMPNKTPLRCGLAVLTRQVIGCLLDKKEQCSDWGKRPLTESQMAYAAADGYSLCLIFDKCLTMIEDEAEIPRVLRTVVELGEPLRGLPRKVKKVRALAQKQAKKAAKRGGQGKPCQFARETPIEKATADVVNSLESVGKTLVSGRKGAVDLLSGDTPIRTKNDGRNVDTWANAISLFVSVGKPQTRGPTSFWERDGELYMTWDGKAAGAHDSDIARVGRSKSAELTPESAGEATDNALLFVRRPPGQFMFCGRLECVGAPKSNDSAVSVRLVDGERVRSSDTYYQLIGCRLAAGEP</sequence>
<feature type="domain" description="3'-5' exonuclease" evidence="2">
    <location>
        <begin position="63"/>
        <end position="266"/>
    </location>
</feature>
<dbReference type="PANTHER" id="PTHR47765">
    <property type="entry name" value="3'-5' EXONUCLEASE DOMAIN-CONTAINING PROTEIN"/>
    <property type="match status" value="1"/>
</dbReference>
<feature type="region of interest" description="Disordered" evidence="1">
    <location>
        <begin position="1"/>
        <end position="31"/>
    </location>
</feature>
<keyword evidence="4" id="KW-1185">Reference proteome</keyword>
<name>A4RUV5_OSTLU</name>
<evidence type="ECO:0000313" key="4">
    <source>
        <dbReference type="Proteomes" id="UP000001568"/>
    </source>
</evidence>
<dbReference type="RefSeq" id="XP_001417026.1">
    <property type="nucleotide sequence ID" value="XM_001416989.1"/>
</dbReference>
<dbReference type="OrthoDB" id="10261556at2759"/>
<dbReference type="GO" id="GO:0008408">
    <property type="term" value="F:3'-5' exonuclease activity"/>
    <property type="evidence" value="ECO:0007669"/>
    <property type="project" value="InterPro"/>
</dbReference>
<dbReference type="AlphaFoldDB" id="A4RUV5"/>
<dbReference type="OMA" id="ASANRMN"/>
<dbReference type="Pfam" id="PF01612">
    <property type="entry name" value="DNA_pol_A_exo1"/>
    <property type="match status" value="1"/>
</dbReference>
<dbReference type="InterPro" id="IPR036397">
    <property type="entry name" value="RNaseH_sf"/>
</dbReference>
<reference evidence="3 4" key="1">
    <citation type="journal article" date="2007" name="Proc. Natl. Acad. Sci. U.S.A.">
        <title>The tiny eukaryote Ostreococcus provides genomic insights into the paradox of plankton speciation.</title>
        <authorList>
            <person name="Palenik B."/>
            <person name="Grimwood J."/>
            <person name="Aerts A."/>
            <person name="Rouze P."/>
            <person name="Salamov A."/>
            <person name="Putnam N."/>
            <person name="Dupont C."/>
            <person name="Jorgensen R."/>
            <person name="Derelle E."/>
            <person name="Rombauts S."/>
            <person name="Zhou K."/>
            <person name="Otillar R."/>
            <person name="Merchant S.S."/>
            <person name="Podell S."/>
            <person name="Gaasterland T."/>
            <person name="Napoli C."/>
            <person name="Gendler K."/>
            <person name="Manuell A."/>
            <person name="Tai V."/>
            <person name="Vallon O."/>
            <person name="Piganeau G."/>
            <person name="Jancek S."/>
            <person name="Heijde M."/>
            <person name="Jabbari K."/>
            <person name="Bowler C."/>
            <person name="Lohr M."/>
            <person name="Robbens S."/>
            <person name="Werner G."/>
            <person name="Dubchak I."/>
            <person name="Pazour G.J."/>
            <person name="Ren Q."/>
            <person name="Paulsen I."/>
            <person name="Delwiche C."/>
            <person name="Schmutz J."/>
            <person name="Rokhsar D."/>
            <person name="Van de Peer Y."/>
            <person name="Moreau H."/>
            <person name="Grigoriev I.V."/>
        </authorList>
    </citation>
    <scope>NUCLEOTIDE SEQUENCE [LARGE SCALE GENOMIC DNA]</scope>
    <source>
        <strain evidence="3 4">CCE9901</strain>
    </source>
</reference>
<dbReference type="KEGG" id="olu:OSTLU_30755"/>
<gene>
    <name evidence="3" type="ORF">OSTLU_30755</name>
</gene>
<dbReference type="Gramene" id="ABO95319">
    <property type="protein sequence ID" value="ABO95319"/>
    <property type="gene ID" value="OSTLU_30755"/>
</dbReference>
<dbReference type="InterPro" id="IPR012337">
    <property type="entry name" value="RNaseH-like_sf"/>
</dbReference>
<evidence type="ECO:0000256" key="1">
    <source>
        <dbReference type="SAM" id="MobiDB-lite"/>
    </source>
</evidence>
<dbReference type="Proteomes" id="UP000001568">
    <property type="component" value="Chromosome 3"/>
</dbReference>
<dbReference type="SUPFAM" id="SSF53098">
    <property type="entry name" value="Ribonuclease H-like"/>
    <property type="match status" value="1"/>
</dbReference>
<dbReference type="HOGENOM" id="CLU_549078_0_0_1"/>
<dbReference type="InterPro" id="IPR052408">
    <property type="entry name" value="Exonuclease_MUT-7-like"/>
</dbReference>